<feature type="region of interest" description="Disordered" evidence="3">
    <location>
        <begin position="458"/>
        <end position="480"/>
    </location>
</feature>
<dbReference type="PANTHER" id="PTHR22550">
    <property type="entry name" value="SPORE GERMINATION PROTEIN"/>
    <property type="match status" value="1"/>
</dbReference>
<feature type="transmembrane region" description="Helical" evidence="4">
    <location>
        <begin position="278"/>
        <end position="300"/>
    </location>
</feature>
<name>A0A4P8XSR6_9BACL</name>
<feature type="transmembrane region" description="Helical" evidence="4">
    <location>
        <begin position="400"/>
        <end position="425"/>
    </location>
</feature>
<dbReference type="Proteomes" id="UP000300879">
    <property type="component" value="Chromosome"/>
</dbReference>
<dbReference type="PIRSF" id="PIRSF005690">
    <property type="entry name" value="GerBA"/>
    <property type="match status" value="1"/>
</dbReference>
<dbReference type="OrthoDB" id="1726708at2"/>
<dbReference type="EMBL" id="CP040396">
    <property type="protein sequence ID" value="QCT03719.1"/>
    <property type="molecule type" value="Genomic_DNA"/>
</dbReference>
<proteinExistence type="inferred from homology"/>
<reference evidence="5 6" key="1">
    <citation type="submission" date="2019-05" db="EMBL/GenBank/DDBJ databases">
        <authorList>
            <person name="Chen C."/>
        </authorList>
    </citation>
    <scope>NUCLEOTIDE SEQUENCE [LARGE SCALE GENOMIC DNA]</scope>
    <source>
        <strain evidence="5 6">HB172198</strain>
    </source>
</reference>
<sequence>MSSSSLLSDLRSCLHNNDDVTYFPVQIQQVQCTFIYVRSIVNVALLQDSIVQPLLRLNQGDALPLQDCLKDSSFFSWPASKNSDPASAAEAVASGHAVLVVEGLSEAFLFSIPKYQKRAVQESQNEQVVIGPRESFIEDVDVNLSLIRHKIRHPDLKIVQFQLGRYTKTPLYVVYIEGLCDPKVLQTLEAQFQQIDTDGVFGISNVSEYFQISRKTSFPQFQYTERPDSVASAILEGRAGILLEGTPSAQIVPVTFFSLLQSSEDYYLSFIYASWIRLVRLLFAVISVVLPSLYVSITTFQTEIIPTELLLTIASARENIPFPALIEALLMELTFEALREAGARIPKPVGQTISIIGAIVIGQAAVAAGVVSAPMVIVVSITGIATFIVPHYELGISLRLLRFVLLILGGTLGLLGVLAASFVIYSRMCSLNTFGTPYLQPLAPLVFSDWKDMIYRAPSSQKKKRPDAYHAQDKRRQTSK</sequence>
<dbReference type="GO" id="GO:0016020">
    <property type="term" value="C:membrane"/>
    <property type="evidence" value="ECO:0007669"/>
    <property type="project" value="InterPro"/>
</dbReference>
<accession>A0A4P8XSR6</accession>
<evidence type="ECO:0000256" key="2">
    <source>
        <dbReference type="ARBA" id="ARBA00023136"/>
    </source>
</evidence>
<evidence type="ECO:0000256" key="3">
    <source>
        <dbReference type="SAM" id="MobiDB-lite"/>
    </source>
</evidence>
<dbReference type="AlphaFoldDB" id="A0A4P8XSR6"/>
<protein>
    <submittedName>
        <fullName evidence="5">GerA spore germination protein</fullName>
    </submittedName>
</protein>
<organism evidence="5 6">
    <name type="scientific">Paenibacillus algicola</name>
    <dbReference type="NCBI Taxonomy" id="2565926"/>
    <lineage>
        <taxon>Bacteria</taxon>
        <taxon>Bacillati</taxon>
        <taxon>Bacillota</taxon>
        <taxon>Bacilli</taxon>
        <taxon>Bacillales</taxon>
        <taxon>Paenibacillaceae</taxon>
        <taxon>Paenibacillus</taxon>
    </lineage>
</organism>
<keyword evidence="4" id="KW-1133">Transmembrane helix</keyword>
<dbReference type="Pfam" id="PF03323">
    <property type="entry name" value="GerA"/>
    <property type="match status" value="1"/>
</dbReference>
<keyword evidence="4" id="KW-0812">Transmembrane</keyword>
<dbReference type="RefSeq" id="WP_138226550.1">
    <property type="nucleotide sequence ID" value="NZ_CP040396.1"/>
</dbReference>
<keyword evidence="2 4" id="KW-0472">Membrane</keyword>
<evidence type="ECO:0000256" key="4">
    <source>
        <dbReference type="SAM" id="Phobius"/>
    </source>
</evidence>
<dbReference type="GO" id="GO:0009847">
    <property type="term" value="P:spore germination"/>
    <property type="evidence" value="ECO:0007669"/>
    <property type="project" value="InterPro"/>
</dbReference>
<dbReference type="PANTHER" id="PTHR22550:SF5">
    <property type="entry name" value="LEUCINE ZIPPER PROTEIN 4"/>
    <property type="match status" value="1"/>
</dbReference>
<keyword evidence="6" id="KW-1185">Reference proteome</keyword>
<feature type="transmembrane region" description="Helical" evidence="4">
    <location>
        <begin position="359"/>
        <end position="388"/>
    </location>
</feature>
<dbReference type="InterPro" id="IPR050768">
    <property type="entry name" value="UPF0353/GerABKA_families"/>
</dbReference>
<evidence type="ECO:0000256" key="1">
    <source>
        <dbReference type="ARBA" id="ARBA00005278"/>
    </source>
</evidence>
<feature type="compositionally biased region" description="Basic and acidic residues" evidence="3">
    <location>
        <begin position="466"/>
        <end position="480"/>
    </location>
</feature>
<evidence type="ECO:0000313" key="6">
    <source>
        <dbReference type="Proteomes" id="UP000300879"/>
    </source>
</evidence>
<dbReference type="InterPro" id="IPR004995">
    <property type="entry name" value="Spore_Ger"/>
</dbReference>
<dbReference type="KEGG" id="palo:E6C60_3008"/>
<comment type="similarity">
    <text evidence="1">Belongs to the GerABKA family.</text>
</comment>
<gene>
    <name evidence="5" type="ORF">E6C60_3008</name>
</gene>
<evidence type="ECO:0000313" key="5">
    <source>
        <dbReference type="EMBL" id="QCT03719.1"/>
    </source>
</evidence>